<dbReference type="PANTHER" id="PTHR28663:SF1">
    <property type="entry name" value="CILIA- AND FLAGELLA- ASSOCIATED PROTEIN 210"/>
    <property type="match status" value="1"/>
</dbReference>
<proteinExistence type="predicted"/>
<dbReference type="STRING" id="94237.ENSMMOP00000002574"/>
<dbReference type="Ensembl" id="ENSMMOT00000002616.1">
    <property type="protein sequence ID" value="ENSMMOP00000002574.1"/>
    <property type="gene ID" value="ENSMMOG00000002094.1"/>
</dbReference>
<keyword evidence="1 2" id="KW-0175">Coiled coil</keyword>
<evidence type="ECO:0000256" key="2">
    <source>
        <dbReference type="SAM" id="Coils"/>
    </source>
</evidence>
<dbReference type="Proteomes" id="UP000261620">
    <property type="component" value="Unplaced"/>
</dbReference>
<dbReference type="OMA" id="EMHFRSQ"/>
<reference evidence="5" key="2">
    <citation type="submission" date="2025-09" db="UniProtKB">
        <authorList>
            <consortium name="Ensembl"/>
        </authorList>
    </citation>
    <scope>IDENTIFICATION</scope>
</reference>
<name>A0A3Q3W2D1_MOLML</name>
<dbReference type="InterPro" id="IPR043597">
    <property type="entry name" value="TPH_dom"/>
</dbReference>
<evidence type="ECO:0000313" key="6">
    <source>
        <dbReference type="Proteomes" id="UP000261620"/>
    </source>
</evidence>
<dbReference type="InterPro" id="IPR039986">
    <property type="entry name" value="CFAP210"/>
</dbReference>
<evidence type="ECO:0000313" key="5">
    <source>
        <dbReference type="Ensembl" id="ENSMMOP00000002574.1"/>
    </source>
</evidence>
<dbReference type="Pfam" id="PF13868">
    <property type="entry name" value="TPH"/>
    <property type="match status" value="1"/>
</dbReference>
<dbReference type="GO" id="GO:0005879">
    <property type="term" value="C:axonemal microtubule"/>
    <property type="evidence" value="ECO:0007669"/>
    <property type="project" value="TreeGrafter"/>
</dbReference>
<protein>
    <recommendedName>
        <fullName evidence="4">Trichohyalin-plectin-homology domain-containing protein</fullName>
    </recommendedName>
</protein>
<dbReference type="PANTHER" id="PTHR28663">
    <property type="entry name" value="COILED-COIL DOMAIN-CONTAINING PROTEIN 173"/>
    <property type="match status" value="1"/>
</dbReference>
<organism evidence="5 6">
    <name type="scientific">Mola mola</name>
    <name type="common">Ocean sunfish</name>
    <name type="synonym">Tetraodon mola</name>
    <dbReference type="NCBI Taxonomy" id="94237"/>
    <lineage>
        <taxon>Eukaryota</taxon>
        <taxon>Metazoa</taxon>
        <taxon>Chordata</taxon>
        <taxon>Craniata</taxon>
        <taxon>Vertebrata</taxon>
        <taxon>Euteleostomi</taxon>
        <taxon>Actinopterygii</taxon>
        <taxon>Neopterygii</taxon>
        <taxon>Teleostei</taxon>
        <taxon>Neoteleostei</taxon>
        <taxon>Acanthomorphata</taxon>
        <taxon>Eupercaria</taxon>
        <taxon>Tetraodontiformes</taxon>
        <taxon>Molidae</taxon>
        <taxon>Mola</taxon>
    </lineage>
</organism>
<feature type="region of interest" description="Disordered" evidence="3">
    <location>
        <begin position="239"/>
        <end position="274"/>
    </location>
</feature>
<dbReference type="AlphaFoldDB" id="A0A3Q3W2D1"/>
<keyword evidence="6" id="KW-1185">Reference proteome</keyword>
<reference evidence="5" key="1">
    <citation type="submission" date="2025-08" db="UniProtKB">
        <authorList>
            <consortium name="Ensembl"/>
        </authorList>
    </citation>
    <scope>IDENTIFICATION</scope>
</reference>
<evidence type="ECO:0000256" key="1">
    <source>
        <dbReference type="ARBA" id="ARBA00023054"/>
    </source>
</evidence>
<evidence type="ECO:0000256" key="3">
    <source>
        <dbReference type="SAM" id="MobiDB-lite"/>
    </source>
</evidence>
<sequence>KSTAETTRGLIKWGIKTENEMMIRLPDLRQITVLSKSEWLRIQDELNQANKDKERMMEGVKQREALHLQSVEVAKQWSNTIAGQRQKKLEAKRIREEIEEEKRKLIDKEEAEYQELKQKEAIEKAKTQLYYRTDPVKGLHRALLLTEVLKEREAQIELKQRIKNTSRDAEKHFADMLRSREEEALRQEQEKVLQKKRERQAAAEDLKRQIKENELVREQEKTENKRDGEKQEELKELYQRKQRKETERQEHLANRDIVRATEAKKQEDEEKQRKHFLSAKEKMMKLRKEREAELFRWEEAQTRRENIMNKLVVTQREQTDSEEQRITKAVAERDARQAQLRREEEERRATMLKSITEHRELTRQEKEQIDKIAKQNARDALQAKEEADRIFSEKQQLKAQRIREETRKLQDFNATQMAEKSAKRQQLRRDEHQFDEMNAELIAEGENQFHQYSQQVIQAAAEAQRNVFPLYKAAREGIRGAPDPISRGVRPIYLVQDRSDAEMPHYISGVTQNTKKLNEAADIQAEKKRLGFTW</sequence>
<feature type="coiled-coil region" evidence="2">
    <location>
        <begin position="43"/>
        <end position="126"/>
    </location>
</feature>
<accession>A0A3Q3W2D1</accession>
<feature type="domain" description="Trichohyalin-plectin-homology" evidence="4">
    <location>
        <begin position="133"/>
        <end position="467"/>
    </location>
</feature>
<evidence type="ECO:0000259" key="4">
    <source>
        <dbReference type="Pfam" id="PF13868"/>
    </source>
</evidence>